<accession>A0A4R2L9B2</accession>
<keyword evidence="3" id="KW-1185">Reference proteome</keyword>
<dbReference type="InterPro" id="IPR018636">
    <property type="entry name" value="DUF2058"/>
</dbReference>
<evidence type="ECO:0000313" key="2">
    <source>
        <dbReference type="EMBL" id="TCO83739.1"/>
    </source>
</evidence>
<dbReference type="AlphaFoldDB" id="A0A4R2L9B2"/>
<dbReference type="OrthoDB" id="5294470at2"/>
<dbReference type="EMBL" id="SLWY01000001">
    <property type="protein sequence ID" value="TCO83739.1"/>
    <property type="molecule type" value="Genomic_DNA"/>
</dbReference>
<evidence type="ECO:0008006" key="4">
    <source>
        <dbReference type="Google" id="ProtNLM"/>
    </source>
</evidence>
<sequence>MSLRDQLLKAGVVSADAVTKAENERRKQTHQAKKGQPEAKTAEQQRAAEQRARQQAEAEARRQRDRELNAQREAERRRKEDLARARQLIEANRVNDPKAEDRYNFTDGRFVRSVRVTDAQRRQIAMGKLGIARMDNKGFDFALVPREVALKLQGFCADRVALLYEETDTLEDDDWAW</sequence>
<evidence type="ECO:0000313" key="3">
    <source>
        <dbReference type="Proteomes" id="UP000295765"/>
    </source>
</evidence>
<dbReference type="Proteomes" id="UP000295765">
    <property type="component" value="Unassembled WGS sequence"/>
</dbReference>
<comment type="caution">
    <text evidence="2">The sequence shown here is derived from an EMBL/GenBank/DDBJ whole genome shotgun (WGS) entry which is preliminary data.</text>
</comment>
<protein>
    <recommendedName>
        <fullName evidence="4">DUF2058 family protein</fullName>
    </recommendedName>
</protein>
<dbReference type="Pfam" id="PF09831">
    <property type="entry name" value="DUF2058"/>
    <property type="match status" value="1"/>
</dbReference>
<name>A0A4R2L9B2_9GAMM</name>
<organism evidence="2 3">
    <name type="scientific">Plasticicumulans lactativorans</name>
    <dbReference type="NCBI Taxonomy" id="1133106"/>
    <lineage>
        <taxon>Bacteria</taxon>
        <taxon>Pseudomonadati</taxon>
        <taxon>Pseudomonadota</taxon>
        <taxon>Gammaproteobacteria</taxon>
        <taxon>Candidatus Competibacteraceae</taxon>
        <taxon>Plasticicumulans</taxon>
    </lineage>
</organism>
<feature type="compositionally biased region" description="Basic and acidic residues" evidence="1">
    <location>
        <begin position="35"/>
        <end position="82"/>
    </location>
</feature>
<reference evidence="2 3" key="1">
    <citation type="submission" date="2019-03" db="EMBL/GenBank/DDBJ databases">
        <title>Genomic Encyclopedia of Type Strains, Phase IV (KMG-IV): sequencing the most valuable type-strain genomes for metagenomic binning, comparative biology and taxonomic classification.</title>
        <authorList>
            <person name="Goeker M."/>
        </authorList>
    </citation>
    <scope>NUCLEOTIDE SEQUENCE [LARGE SCALE GENOMIC DNA]</scope>
    <source>
        <strain evidence="2 3">DSM 25287</strain>
    </source>
</reference>
<feature type="region of interest" description="Disordered" evidence="1">
    <location>
        <begin position="1"/>
        <end position="82"/>
    </location>
</feature>
<gene>
    <name evidence="2" type="ORF">EV699_101123</name>
</gene>
<evidence type="ECO:0000256" key="1">
    <source>
        <dbReference type="SAM" id="MobiDB-lite"/>
    </source>
</evidence>
<dbReference type="RefSeq" id="WP_132538008.1">
    <property type="nucleotide sequence ID" value="NZ_SLWY01000001.1"/>
</dbReference>
<proteinExistence type="predicted"/>